<proteinExistence type="predicted"/>
<name>A0A291IGI3_9GAMM</name>
<comment type="caution">
    <text evidence="1">The sequence shown here is derived from an EMBL/GenBank/DDBJ whole genome shotgun (WGS) entry which is preliminary data.</text>
</comment>
<accession>A0A291IGI3</accession>
<organism evidence="1 2">
    <name type="scientific">Methylomonas koyamae</name>
    <dbReference type="NCBI Taxonomy" id="702114"/>
    <lineage>
        <taxon>Bacteria</taxon>
        <taxon>Pseudomonadati</taxon>
        <taxon>Pseudomonadota</taxon>
        <taxon>Gammaproteobacteria</taxon>
        <taxon>Methylococcales</taxon>
        <taxon>Methylococcaceae</taxon>
        <taxon>Methylomonas</taxon>
    </lineage>
</organism>
<gene>
    <name evidence="1" type="ORF">A1356_18750</name>
</gene>
<dbReference type="RefSeq" id="WP_064029347.1">
    <property type="nucleotide sequence ID" value="NZ_CP023669.1"/>
</dbReference>
<keyword evidence="2" id="KW-1185">Reference proteome</keyword>
<reference evidence="1 2" key="1">
    <citation type="submission" date="2016-03" db="EMBL/GenBank/DDBJ databases">
        <authorList>
            <person name="Heylen K."/>
            <person name="De Vos P."/>
            <person name="Vekeman B."/>
        </authorList>
    </citation>
    <scope>NUCLEOTIDE SEQUENCE [LARGE SCALE GENOMIC DNA]</scope>
    <source>
        <strain evidence="1 2">R-49807</strain>
    </source>
</reference>
<protein>
    <submittedName>
        <fullName evidence="1">Uncharacterized protein</fullName>
    </submittedName>
</protein>
<evidence type="ECO:0000313" key="2">
    <source>
        <dbReference type="Proteomes" id="UP000077734"/>
    </source>
</evidence>
<dbReference type="EMBL" id="LUUL01000117">
    <property type="protein sequence ID" value="OAI22775.1"/>
    <property type="molecule type" value="Genomic_DNA"/>
</dbReference>
<dbReference type="AlphaFoldDB" id="A0A291IGI3"/>
<sequence length="192" mass="20837">MKTIRLFGELQKYKAEWRLDVKTPAEALRAIDVQRDGFLSECDAGNYAAILIDKNNTELCRRLDPQNANDPWADEELWIMPVASGEIMAPMVVAAFATVGIAVGEVAAMMIAGLLNIAISMAFTAVANMLTSKKRNTTAPQQERPDNKPSFIADGVVNLTAAGHPHPILVGDVPDVGCIILSSDYWVEDVPV</sequence>
<dbReference type="Proteomes" id="UP000077734">
    <property type="component" value="Unassembled WGS sequence"/>
</dbReference>
<evidence type="ECO:0000313" key="1">
    <source>
        <dbReference type="EMBL" id="OAI22775.1"/>
    </source>
</evidence>
<dbReference type="KEGG" id="mko:MKLM6_1206"/>